<dbReference type="EMBL" id="FZNW01000013">
    <property type="protein sequence ID" value="SNR66292.1"/>
    <property type="molecule type" value="Genomic_DNA"/>
</dbReference>
<keyword evidence="2" id="KW-1185">Reference proteome</keyword>
<sequence length="105" mass="11416">MPHHASYAEHGSDVRVQGSEDVLIESVATELVRELAGTQACEGSASLAVAGGRTRTAVFERVSRHHLVREVDWSVNGPADPVPAARARGRVRTRWFLDDQVESAL</sequence>
<dbReference type="AlphaFoldDB" id="A0A238Y5P1"/>
<dbReference type="Proteomes" id="UP000198348">
    <property type="component" value="Unassembled WGS sequence"/>
</dbReference>
<proteinExistence type="predicted"/>
<evidence type="ECO:0000313" key="1">
    <source>
        <dbReference type="EMBL" id="SNR66292.1"/>
    </source>
</evidence>
<protein>
    <submittedName>
        <fullName evidence="1">Glucosamine-6-phosphate isomerases/6-phosphogluconolactonase</fullName>
    </submittedName>
</protein>
<keyword evidence="1" id="KW-0413">Isomerase</keyword>
<dbReference type="GO" id="GO:0016853">
    <property type="term" value="F:isomerase activity"/>
    <property type="evidence" value="ECO:0007669"/>
    <property type="project" value="UniProtKB-KW"/>
</dbReference>
<gene>
    <name evidence="1" type="ORF">SAMN06265360_113140</name>
</gene>
<dbReference type="Gene3D" id="3.40.50.1360">
    <property type="match status" value="1"/>
</dbReference>
<dbReference type="RefSeq" id="WP_089302082.1">
    <property type="nucleotide sequence ID" value="NZ_FZNW01000013.1"/>
</dbReference>
<organism evidence="1 2">
    <name type="scientific">Haloechinothrix alba</name>
    <dbReference type="NCBI Taxonomy" id="664784"/>
    <lineage>
        <taxon>Bacteria</taxon>
        <taxon>Bacillati</taxon>
        <taxon>Actinomycetota</taxon>
        <taxon>Actinomycetes</taxon>
        <taxon>Pseudonocardiales</taxon>
        <taxon>Pseudonocardiaceae</taxon>
        <taxon>Haloechinothrix</taxon>
    </lineage>
</organism>
<accession>A0A238Y5P1</accession>
<evidence type="ECO:0000313" key="2">
    <source>
        <dbReference type="Proteomes" id="UP000198348"/>
    </source>
</evidence>
<name>A0A238Y5P1_9PSEU</name>
<reference evidence="1 2" key="1">
    <citation type="submission" date="2017-06" db="EMBL/GenBank/DDBJ databases">
        <authorList>
            <person name="Kim H.J."/>
            <person name="Triplett B.A."/>
        </authorList>
    </citation>
    <scope>NUCLEOTIDE SEQUENCE [LARGE SCALE GENOMIC DNA]</scope>
    <source>
        <strain evidence="1 2">DSM 45207</strain>
    </source>
</reference>